<keyword evidence="4" id="KW-1185">Reference proteome</keyword>
<reference evidence="3 4" key="1">
    <citation type="journal article" date="2024" name="Fungal Genet. Biol.">
        <title>The porcine skin microbiome exhibits broad fungal antagonism.</title>
        <authorList>
            <person name="De La Cruz K.F."/>
            <person name="Townsend E.C."/>
            <person name="Alex Cheong J.Z."/>
            <person name="Salamzade R."/>
            <person name="Liu A."/>
            <person name="Sandstrom S."/>
            <person name="Davila E."/>
            <person name="Huang L."/>
            <person name="Xu K.H."/>
            <person name="Wu S.Y."/>
            <person name="Meudt J.J."/>
            <person name="Shanmuganayagam D."/>
            <person name="Gibson A.L.F."/>
            <person name="Kalan L.R."/>
        </authorList>
    </citation>
    <scope>NUCLEOTIDE SEQUENCE [LARGE SCALE GENOMIC DNA]</scope>
    <source>
        <strain evidence="3 4">LK2625</strain>
    </source>
</reference>
<sequence>MSHFAAQASAESRSHRSRPGESRSDQPRPVDSRRAARLASQAGESRRGSHRASRRESQSGPRHSARNHRPAHGERGHYTSLLTVVMFFVAVGITLILPFGQYMGPWLPLLLLGIPFLAGGCGTGCAVHCNRPGWGIANLAIAILYLPTLFVLITLVSGP</sequence>
<name>A0ABV3V338_9MICC</name>
<keyword evidence="2" id="KW-0472">Membrane</keyword>
<evidence type="ECO:0000313" key="4">
    <source>
        <dbReference type="Proteomes" id="UP001558481"/>
    </source>
</evidence>
<protein>
    <submittedName>
        <fullName evidence="3">Uncharacterized protein</fullName>
    </submittedName>
</protein>
<dbReference type="RefSeq" id="WP_315276428.1">
    <property type="nucleotide sequence ID" value="NZ_CAUREL010000003.1"/>
</dbReference>
<dbReference type="EMBL" id="JAYWLU010000006">
    <property type="protein sequence ID" value="MEX3594419.1"/>
    <property type="molecule type" value="Genomic_DNA"/>
</dbReference>
<gene>
    <name evidence="3" type="ORF">VVR66_06815</name>
</gene>
<evidence type="ECO:0000256" key="2">
    <source>
        <dbReference type="SAM" id="Phobius"/>
    </source>
</evidence>
<accession>A0ABV3V338</accession>
<keyword evidence="2" id="KW-0812">Transmembrane</keyword>
<evidence type="ECO:0000313" key="3">
    <source>
        <dbReference type="EMBL" id="MEX3594419.1"/>
    </source>
</evidence>
<dbReference type="Proteomes" id="UP001558481">
    <property type="component" value="Unassembled WGS sequence"/>
</dbReference>
<proteinExistence type="predicted"/>
<organism evidence="3 4">
    <name type="scientific">Kocuria carniphila</name>
    <dbReference type="NCBI Taxonomy" id="262208"/>
    <lineage>
        <taxon>Bacteria</taxon>
        <taxon>Bacillati</taxon>
        <taxon>Actinomycetota</taxon>
        <taxon>Actinomycetes</taxon>
        <taxon>Micrococcales</taxon>
        <taxon>Micrococcaceae</taxon>
        <taxon>Kocuria</taxon>
    </lineage>
</organism>
<feature type="transmembrane region" description="Helical" evidence="2">
    <location>
        <begin position="78"/>
        <end position="100"/>
    </location>
</feature>
<comment type="caution">
    <text evidence="3">The sequence shown here is derived from an EMBL/GenBank/DDBJ whole genome shotgun (WGS) entry which is preliminary data.</text>
</comment>
<feature type="transmembrane region" description="Helical" evidence="2">
    <location>
        <begin position="106"/>
        <end position="127"/>
    </location>
</feature>
<feature type="compositionally biased region" description="Basic and acidic residues" evidence="1">
    <location>
        <begin position="12"/>
        <end position="34"/>
    </location>
</feature>
<keyword evidence="2" id="KW-1133">Transmembrane helix</keyword>
<feature type="transmembrane region" description="Helical" evidence="2">
    <location>
        <begin position="134"/>
        <end position="156"/>
    </location>
</feature>
<feature type="region of interest" description="Disordered" evidence="1">
    <location>
        <begin position="1"/>
        <end position="74"/>
    </location>
</feature>
<evidence type="ECO:0000256" key="1">
    <source>
        <dbReference type="SAM" id="MobiDB-lite"/>
    </source>
</evidence>